<dbReference type="Proteomes" id="UP001484239">
    <property type="component" value="Unassembled WGS sequence"/>
</dbReference>
<reference evidence="3 4" key="1">
    <citation type="submission" date="2024-02" db="EMBL/GenBank/DDBJ databases">
        <title>A novel Gemmatimonadota bacterium.</title>
        <authorList>
            <person name="Du Z.-J."/>
            <person name="Ye Y.-Q."/>
        </authorList>
    </citation>
    <scope>NUCLEOTIDE SEQUENCE [LARGE SCALE GENOMIC DNA]</scope>
    <source>
        <strain evidence="3 4">DH-20</strain>
    </source>
</reference>
<evidence type="ECO:0000256" key="1">
    <source>
        <dbReference type="SAM" id="MobiDB-lite"/>
    </source>
</evidence>
<dbReference type="RefSeq" id="WP_405284736.1">
    <property type="nucleotide sequence ID" value="NZ_CP144380.1"/>
</dbReference>
<name>A0ABU9E7E3_9BACT</name>
<feature type="region of interest" description="Disordered" evidence="1">
    <location>
        <begin position="86"/>
        <end position="106"/>
    </location>
</feature>
<accession>A0ABU9E7E3</accession>
<organism evidence="3 4">
    <name type="scientific">Gaopeijia maritima</name>
    <dbReference type="NCBI Taxonomy" id="3119007"/>
    <lineage>
        <taxon>Bacteria</taxon>
        <taxon>Pseudomonadati</taxon>
        <taxon>Gemmatimonadota</taxon>
        <taxon>Longimicrobiia</taxon>
        <taxon>Gaopeijiales</taxon>
        <taxon>Gaopeijiaceae</taxon>
        <taxon>Gaopeijia</taxon>
    </lineage>
</organism>
<comment type="caution">
    <text evidence="3">The sequence shown here is derived from an EMBL/GenBank/DDBJ whole genome shotgun (WGS) entry which is preliminary data.</text>
</comment>
<proteinExistence type="predicted"/>
<protein>
    <submittedName>
        <fullName evidence="3">Uncharacterized protein</fullName>
    </submittedName>
</protein>
<evidence type="ECO:0000313" key="4">
    <source>
        <dbReference type="Proteomes" id="UP001484239"/>
    </source>
</evidence>
<keyword evidence="2" id="KW-1133">Transmembrane helix</keyword>
<sequence length="231" mass="24537">MNDDSRRDSPDDLPEEWLEMARTTYHPPGDTPREEMWEAISARISAEPRSIHSAPSRRLGGWISLAAAAGVALMLGVGLGRWSMPDAAPPNSAEPPARAAADAARPTEGGAAVRLATARHLNDADALLSFVSVDASGGRADRDVGVWGRQLLTETRLLLDSSVGGDPAVRRVLEDLEIVLAQIALLGSDVDPARARSELDLIAEGLRNNGVRGRIHSVLPSVSRSYAAADD</sequence>
<feature type="transmembrane region" description="Helical" evidence="2">
    <location>
        <begin position="59"/>
        <end position="82"/>
    </location>
</feature>
<keyword evidence="4" id="KW-1185">Reference proteome</keyword>
<evidence type="ECO:0000256" key="2">
    <source>
        <dbReference type="SAM" id="Phobius"/>
    </source>
</evidence>
<keyword evidence="2" id="KW-0812">Transmembrane</keyword>
<evidence type="ECO:0000313" key="3">
    <source>
        <dbReference type="EMBL" id="MEK9500451.1"/>
    </source>
</evidence>
<dbReference type="EMBL" id="JBBHLI010000002">
    <property type="protein sequence ID" value="MEK9500451.1"/>
    <property type="molecule type" value="Genomic_DNA"/>
</dbReference>
<keyword evidence="2" id="KW-0472">Membrane</keyword>
<gene>
    <name evidence="3" type="ORF">WI372_05640</name>
</gene>